<evidence type="ECO:0000256" key="1">
    <source>
        <dbReference type="ARBA" id="ARBA00023015"/>
    </source>
</evidence>
<dbReference type="EMBL" id="RKHL01000001">
    <property type="protein sequence ID" value="ROR80173.1"/>
    <property type="molecule type" value="Genomic_DNA"/>
</dbReference>
<dbReference type="Gene3D" id="1.10.10.10">
    <property type="entry name" value="Winged helix-like DNA-binding domain superfamily/Winged helix DNA-binding domain"/>
    <property type="match status" value="1"/>
</dbReference>
<feature type="domain" description="HTH rpiR-type" evidence="4">
    <location>
        <begin position="3"/>
        <end position="79"/>
    </location>
</feature>
<feature type="domain" description="SIS" evidence="5">
    <location>
        <begin position="129"/>
        <end position="269"/>
    </location>
</feature>
<evidence type="ECO:0000256" key="2">
    <source>
        <dbReference type="ARBA" id="ARBA00023125"/>
    </source>
</evidence>
<dbReference type="InterPro" id="IPR046348">
    <property type="entry name" value="SIS_dom_sf"/>
</dbReference>
<dbReference type="CDD" id="cd05013">
    <property type="entry name" value="SIS_RpiR"/>
    <property type="match status" value="1"/>
</dbReference>
<dbReference type="Pfam" id="PF01380">
    <property type="entry name" value="SIS"/>
    <property type="match status" value="1"/>
</dbReference>
<dbReference type="GO" id="GO:1901135">
    <property type="term" value="P:carbohydrate derivative metabolic process"/>
    <property type="evidence" value="ECO:0007669"/>
    <property type="project" value="InterPro"/>
</dbReference>
<dbReference type="InterPro" id="IPR001347">
    <property type="entry name" value="SIS_dom"/>
</dbReference>
<dbReference type="PROSITE" id="PS51464">
    <property type="entry name" value="SIS"/>
    <property type="match status" value="1"/>
</dbReference>
<evidence type="ECO:0000259" key="5">
    <source>
        <dbReference type="PROSITE" id="PS51464"/>
    </source>
</evidence>
<proteinExistence type="predicted"/>
<evidence type="ECO:0000313" key="6">
    <source>
        <dbReference type="EMBL" id="ROR80173.1"/>
    </source>
</evidence>
<evidence type="ECO:0000259" key="4">
    <source>
        <dbReference type="PROSITE" id="PS51071"/>
    </source>
</evidence>
<dbReference type="PANTHER" id="PTHR30514">
    <property type="entry name" value="GLUCOKINASE"/>
    <property type="match status" value="1"/>
</dbReference>
<dbReference type="PROSITE" id="PS51071">
    <property type="entry name" value="HTH_RPIR"/>
    <property type="match status" value="1"/>
</dbReference>
<keyword evidence="7" id="KW-1185">Reference proteome</keyword>
<organism evidence="6 7">
    <name type="scientific">Plantibacter flavus</name>
    <dbReference type="NCBI Taxonomy" id="150123"/>
    <lineage>
        <taxon>Bacteria</taxon>
        <taxon>Bacillati</taxon>
        <taxon>Actinomycetota</taxon>
        <taxon>Actinomycetes</taxon>
        <taxon>Micrococcales</taxon>
        <taxon>Microbacteriaceae</taxon>
        <taxon>Plantibacter</taxon>
    </lineage>
</organism>
<evidence type="ECO:0000256" key="3">
    <source>
        <dbReference type="ARBA" id="ARBA00023163"/>
    </source>
</evidence>
<dbReference type="RefSeq" id="WP_085514317.1">
    <property type="nucleotide sequence ID" value="NZ_FXAP01000008.1"/>
</dbReference>
<dbReference type="GO" id="GO:0003700">
    <property type="term" value="F:DNA-binding transcription factor activity"/>
    <property type="evidence" value="ECO:0007669"/>
    <property type="project" value="InterPro"/>
</dbReference>
<reference evidence="6 7" key="1">
    <citation type="submission" date="2018-11" db="EMBL/GenBank/DDBJ databases">
        <title>Sequencing the genomes of 1000 actinobacteria strains.</title>
        <authorList>
            <person name="Klenk H.-P."/>
        </authorList>
    </citation>
    <scope>NUCLEOTIDE SEQUENCE [LARGE SCALE GENOMIC DNA]</scope>
    <source>
        <strain evidence="6 7">DSM 14012</strain>
    </source>
</reference>
<dbReference type="SUPFAM" id="SSF46689">
    <property type="entry name" value="Homeodomain-like"/>
    <property type="match status" value="1"/>
</dbReference>
<gene>
    <name evidence="6" type="ORF">EDD42_0210</name>
</gene>
<dbReference type="PANTHER" id="PTHR30514:SF1">
    <property type="entry name" value="HTH-TYPE TRANSCRIPTIONAL REGULATOR HEXR-RELATED"/>
    <property type="match status" value="1"/>
</dbReference>
<sequence>MSTDALLVLRQAIPRLSAAETRVAETIIGTPSLVVELTITELAKACGTSQATVARFCQTIGYTGYREFRVAVATSTSREQAERDRFEVDDADIDPDDSVETVVAKVAYQEVQAIELTARSLDRDALDAVVDALLVAPRIDIIGFGSSNLTAQDLHQKLYRIGMPANTFVDAHLALPSAALLGPGGVAIGISHSGLTVETEQAMQLARAAGATTVCITNFPDSPIASRCDLVLATQARESRYRSGAMSSRIAQLALVDLLFIRVAQRRYDAAAESLRVTYESIQDHRIDT</sequence>
<dbReference type="AlphaFoldDB" id="A0A3N2BY87"/>
<name>A0A3N2BY87_9MICO</name>
<accession>A0A3N2BY87</accession>
<dbReference type="InterPro" id="IPR036388">
    <property type="entry name" value="WH-like_DNA-bd_sf"/>
</dbReference>
<dbReference type="Proteomes" id="UP000266915">
    <property type="component" value="Unassembled WGS sequence"/>
</dbReference>
<dbReference type="InterPro" id="IPR009057">
    <property type="entry name" value="Homeodomain-like_sf"/>
</dbReference>
<dbReference type="InterPro" id="IPR035472">
    <property type="entry name" value="RpiR-like_SIS"/>
</dbReference>
<dbReference type="SUPFAM" id="SSF53697">
    <property type="entry name" value="SIS domain"/>
    <property type="match status" value="1"/>
</dbReference>
<evidence type="ECO:0000313" key="7">
    <source>
        <dbReference type="Proteomes" id="UP000266915"/>
    </source>
</evidence>
<keyword evidence="3" id="KW-0804">Transcription</keyword>
<keyword evidence="2" id="KW-0238">DNA-binding</keyword>
<dbReference type="InterPro" id="IPR047640">
    <property type="entry name" value="RpiR-like"/>
</dbReference>
<dbReference type="InterPro" id="IPR000281">
    <property type="entry name" value="HTH_RpiR"/>
</dbReference>
<dbReference type="Pfam" id="PF01418">
    <property type="entry name" value="HTH_6"/>
    <property type="match status" value="1"/>
</dbReference>
<protein>
    <submittedName>
        <fullName evidence="6">RpiR family transcriptional regulator</fullName>
    </submittedName>
</protein>
<keyword evidence="1" id="KW-0805">Transcription regulation</keyword>
<dbReference type="GO" id="GO:0097367">
    <property type="term" value="F:carbohydrate derivative binding"/>
    <property type="evidence" value="ECO:0007669"/>
    <property type="project" value="InterPro"/>
</dbReference>
<comment type="caution">
    <text evidence="6">The sequence shown here is derived from an EMBL/GenBank/DDBJ whole genome shotgun (WGS) entry which is preliminary data.</text>
</comment>
<dbReference type="GO" id="GO:0003677">
    <property type="term" value="F:DNA binding"/>
    <property type="evidence" value="ECO:0007669"/>
    <property type="project" value="UniProtKB-KW"/>
</dbReference>
<dbReference type="Gene3D" id="3.40.50.10490">
    <property type="entry name" value="Glucose-6-phosphate isomerase like protein, domain 1"/>
    <property type="match status" value="1"/>
</dbReference>